<sequence>MDPALSISPNEPLNPEAEVSTTKTTVAGEKRAADNGEAAESVMKSHKRARTGAAKEAKRVAEIVLVLSAMLGMRGGGKGPTEAELRLMAEAREKLAEMCEDLAPKDILARDAIVNLIEDLGLNGRVKEQKLGFRGQRLNIKEKVELSKRKMEESKKFTTQPTAYTSHPLQTSFGATAENRGTPHTVRIFPSDKISTSPTLSSGGFPSSSVHAHATTSTSQPYQLPNHDVRVPTVSTGLPGSHLARDSSSLALPRVERQQIKLDAVSNGSSYVPQVQANASTSYPLVNAPTWTVQPQSALLAKPGLENKVPNYISVKVEGPADMSRTAPQAARDQTFRPFITQTASGNMASMHQASQGTNLVQASQFGNSHNEIAKIIQKLLHPRLPERPAWTPPSREYMNKALTCQICKLTANEVETVVLCDACEKGFHLKCLQINNHKGIPRGGEWHCMSCLKLSNGKPLPPKYGRVMRSINAPKMPSSAPVLQSSSDKKVGPLDPKVNNQQKITVNGSSTGSGTVGSNSVEFASDSKIHNMRATQGGHFVSSTKNMDQEISTGTCPSNSTNASGIVCNSPPLVSSERSTQPTQVRESSTHSEKLASEMQLQPPAILSDTFSNNSDLSQPTQNSQVARADFPNCAEVSLKNYHENNSIAKVDEQAAARPNPFGNSVTLSNVLHNVAWIGDILQAVDGKIFYQSCCIDGVKYKVQDHALLHSSPNKLIPSKLQAMWEDAGTGSKWVMVNRCFFPGDLPEAVGRPCAPESNELYESNNESTVMAGLIQGPCEVLPPGKFKEKSERRNQLGNEANKGRQPLFLCQWFYDELKGVFRPVSG</sequence>
<protein>
    <submittedName>
        <fullName evidence="1">PHD finger protein</fullName>
    </submittedName>
</protein>
<comment type="caution">
    <text evidence="1">The sequence shown here is derived from an EMBL/GenBank/DDBJ whole genome shotgun (WGS) entry which is preliminary data.</text>
</comment>
<dbReference type="Proteomes" id="UP001164539">
    <property type="component" value="Chromosome 2"/>
</dbReference>
<proteinExistence type="predicted"/>
<name>A0ACC1YN09_MELAZ</name>
<dbReference type="EMBL" id="CM051395">
    <property type="protein sequence ID" value="KAJ4725181.1"/>
    <property type="molecule type" value="Genomic_DNA"/>
</dbReference>
<keyword evidence="2" id="KW-1185">Reference proteome</keyword>
<organism evidence="1 2">
    <name type="scientific">Melia azedarach</name>
    <name type="common">Chinaberry tree</name>
    <dbReference type="NCBI Taxonomy" id="155640"/>
    <lineage>
        <taxon>Eukaryota</taxon>
        <taxon>Viridiplantae</taxon>
        <taxon>Streptophyta</taxon>
        <taxon>Embryophyta</taxon>
        <taxon>Tracheophyta</taxon>
        <taxon>Spermatophyta</taxon>
        <taxon>Magnoliopsida</taxon>
        <taxon>eudicotyledons</taxon>
        <taxon>Gunneridae</taxon>
        <taxon>Pentapetalae</taxon>
        <taxon>rosids</taxon>
        <taxon>malvids</taxon>
        <taxon>Sapindales</taxon>
        <taxon>Meliaceae</taxon>
        <taxon>Melia</taxon>
    </lineage>
</organism>
<reference evidence="1 2" key="1">
    <citation type="journal article" date="2023" name="Science">
        <title>Complex scaffold remodeling in plant triterpene biosynthesis.</title>
        <authorList>
            <person name="De La Pena R."/>
            <person name="Hodgson H."/>
            <person name="Liu J.C."/>
            <person name="Stephenson M.J."/>
            <person name="Martin A.C."/>
            <person name="Owen C."/>
            <person name="Harkess A."/>
            <person name="Leebens-Mack J."/>
            <person name="Jimenez L.E."/>
            <person name="Osbourn A."/>
            <person name="Sattely E.S."/>
        </authorList>
    </citation>
    <scope>NUCLEOTIDE SEQUENCE [LARGE SCALE GENOMIC DNA]</scope>
    <source>
        <strain evidence="2">cv. JPN11</strain>
        <tissue evidence="1">Leaf</tissue>
    </source>
</reference>
<accession>A0ACC1YN09</accession>
<gene>
    <name evidence="1" type="ORF">OWV82_004085</name>
</gene>
<evidence type="ECO:0000313" key="2">
    <source>
        <dbReference type="Proteomes" id="UP001164539"/>
    </source>
</evidence>
<evidence type="ECO:0000313" key="1">
    <source>
        <dbReference type="EMBL" id="KAJ4725181.1"/>
    </source>
</evidence>